<dbReference type="SUPFAM" id="SSF52091">
    <property type="entry name" value="SpoIIaa-like"/>
    <property type="match status" value="1"/>
</dbReference>
<dbReference type="RefSeq" id="WP_068261136.1">
    <property type="nucleotide sequence ID" value="NZ_LWSK01000022.1"/>
</dbReference>
<keyword evidence="5" id="KW-1185">Reference proteome</keyword>
<dbReference type="NCBIfam" id="TIGR00377">
    <property type="entry name" value="ant_ant_sig"/>
    <property type="match status" value="1"/>
</dbReference>
<dbReference type="Proteomes" id="UP000322699">
    <property type="component" value="Unassembled WGS sequence"/>
</dbReference>
<gene>
    <name evidence="4" type="ORF">LF1_45820</name>
</gene>
<evidence type="ECO:0000256" key="1">
    <source>
        <dbReference type="ARBA" id="ARBA00009013"/>
    </source>
</evidence>
<reference evidence="4 5" key="1">
    <citation type="submission" date="2019-08" db="EMBL/GenBank/DDBJ databases">
        <title>Deep-cultivation of Planctomycetes and their phenomic and genomic characterization uncovers novel biology.</title>
        <authorList>
            <person name="Wiegand S."/>
            <person name="Jogler M."/>
            <person name="Boedeker C."/>
            <person name="Pinto D."/>
            <person name="Vollmers J."/>
            <person name="Rivas-Marin E."/>
            <person name="Kohn T."/>
            <person name="Peeters S.H."/>
            <person name="Heuer A."/>
            <person name="Rast P."/>
            <person name="Oberbeckmann S."/>
            <person name="Bunk B."/>
            <person name="Jeske O."/>
            <person name="Meyerdierks A."/>
            <person name="Storesund J.E."/>
            <person name="Kallscheuer N."/>
            <person name="Luecker S."/>
            <person name="Lage O.M."/>
            <person name="Pohl T."/>
            <person name="Merkel B.J."/>
            <person name="Hornburger P."/>
            <person name="Mueller R.-W."/>
            <person name="Bruemmer F."/>
            <person name="Labrenz M."/>
            <person name="Spormann A.M."/>
            <person name="Op Den Camp H."/>
            <person name="Overmann J."/>
            <person name="Amann R."/>
            <person name="Jetten M.S.M."/>
            <person name="Mascher T."/>
            <person name="Medema M.H."/>
            <person name="Devos D.P."/>
            <person name="Kaster A.-K."/>
            <person name="Ovreas L."/>
            <person name="Rohde M."/>
            <person name="Galperin M.Y."/>
            <person name="Jogler C."/>
        </authorList>
    </citation>
    <scope>NUCLEOTIDE SEQUENCE [LARGE SCALE GENOMIC DNA]</scope>
    <source>
        <strain evidence="4 5">LF1</strain>
    </source>
</reference>
<feature type="domain" description="STAS" evidence="3">
    <location>
        <begin position="5"/>
        <end position="114"/>
    </location>
</feature>
<comment type="caution">
    <text evidence="4">The sequence shown here is derived from an EMBL/GenBank/DDBJ whole genome shotgun (WGS) entry which is preliminary data.</text>
</comment>
<dbReference type="PANTHER" id="PTHR33495">
    <property type="entry name" value="ANTI-SIGMA FACTOR ANTAGONIST TM_1081-RELATED-RELATED"/>
    <property type="match status" value="1"/>
</dbReference>
<dbReference type="EMBL" id="VRLW01000001">
    <property type="protein sequence ID" value="KAA1262021.1"/>
    <property type="molecule type" value="Genomic_DNA"/>
</dbReference>
<dbReference type="InterPro" id="IPR002645">
    <property type="entry name" value="STAS_dom"/>
</dbReference>
<organism evidence="4 5">
    <name type="scientific">Rubripirellula obstinata</name>
    <dbReference type="NCBI Taxonomy" id="406547"/>
    <lineage>
        <taxon>Bacteria</taxon>
        <taxon>Pseudomonadati</taxon>
        <taxon>Planctomycetota</taxon>
        <taxon>Planctomycetia</taxon>
        <taxon>Pirellulales</taxon>
        <taxon>Pirellulaceae</taxon>
        <taxon>Rubripirellula</taxon>
    </lineage>
</organism>
<dbReference type="PANTHER" id="PTHR33495:SF2">
    <property type="entry name" value="ANTI-SIGMA FACTOR ANTAGONIST TM_1081-RELATED"/>
    <property type="match status" value="1"/>
</dbReference>
<dbReference type="Pfam" id="PF01740">
    <property type="entry name" value="STAS"/>
    <property type="match status" value="1"/>
</dbReference>
<evidence type="ECO:0000313" key="5">
    <source>
        <dbReference type="Proteomes" id="UP000322699"/>
    </source>
</evidence>
<comment type="similarity">
    <text evidence="1 2">Belongs to the anti-sigma-factor antagonist family.</text>
</comment>
<dbReference type="CDD" id="cd07043">
    <property type="entry name" value="STAS_anti-anti-sigma_factors"/>
    <property type="match status" value="1"/>
</dbReference>
<accession>A0A5B1CP46</accession>
<protein>
    <recommendedName>
        <fullName evidence="2">Anti-sigma factor antagonist</fullName>
    </recommendedName>
</protein>
<dbReference type="Gene3D" id="3.30.750.24">
    <property type="entry name" value="STAS domain"/>
    <property type="match status" value="1"/>
</dbReference>
<dbReference type="PROSITE" id="PS50801">
    <property type="entry name" value="STAS"/>
    <property type="match status" value="1"/>
</dbReference>
<proteinExistence type="inferred from homology"/>
<evidence type="ECO:0000259" key="3">
    <source>
        <dbReference type="PROSITE" id="PS50801"/>
    </source>
</evidence>
<evidence type="ECO:0000256" key="2">
    <source>
        <dbReference type="RuleBase" id="RU003749"/>
    </source>
</evidence>
<evidence type="ECO:0000313" key="4">
    <source>
        <dbReference type="EMBL" id="KAA1262021.1"/>
    </source>
</evidence>
<dbReference type="GO" id="GO:0043856">
    <property type="term" value="F:anti-sigma factor antagonist activity"/>
    <property type="evidence" value="ECO:0007669"/>
    <property type="project" value="InterPro"/>
</dbReference>
<name>A0A5B1CP46_9BACT</name>
<dbReference type="AlphaFoldDB" id="A0A5B1CP46"/>
<sequence length="126" mass="13686">MIDYISYTHAYHPDVLVVEVSGKLDSITSQYLLDCIEGFIGDEAEKIVLDCGDVDQINSMGLAVLVRANSRLKKIGGTMAIASAAGTVAEILHIVHFDRLFGLYPNVDEAAAAITKDWSHLVTSFD</sequence>
<dbReference type="InterPro" id="IPR036513">
    <property type="entry name" value="STAS_dom_sf"/>
</dbReference>
<dbReference type="OrthoDB" id="218403at2"/>
<dbReference type="InterPro" id="IPR003658">
    <property type="entry name" value="Anti-sigma_ant"/>
</dbReference>